<evidence type="ECO:0000259" key="2">
    <source>
        <dbReference type="PROSITE" id="PS50089"/>
    </source>
</evidence>
<dbReference type="GO" id="GO:0005829">
    <property type="term" value="C:cytosol"/>
    <property type="evidence" value="ECO:0007669"/>
    <property type="project" value="TreeGrafter"/>
</dbReference>
<dbReference type="AlphaFoldDB" id="A0AAV8TSR0"/>
<dbReference type="Proteomes" id="UP001159364">
    <property type="component" value="Linkage Group LG03"/>
</dbReference>
<organism evidence="3 4">
    <name type="scientific">Erythroxylum novogranatense</name>
    <dbReference type="NCBI Taxonomy" id="1862640"/>
    <lineage>
        <taxon>Eukaryota</taxon>
        <taxon>Viridiplantae</taxon>
        <taxon>Streptophyta</taxon>
        <taxon>Embryophyta</taxon>
        <taxon>Tracheophyta</taxon>
        <taxon>Spermatophyta</taxon>
        <taxon>Magnoliopsida</taxon>
        <taxon>eudicotyledons</taxon>
        <taxon>Gunneridae</taxon>
        <taxon>Pentapetalae</taxon>
        <taxon>rosids</taxon>
        <taxon>fabids</taxon>
        <taxon>Malpighiales</taxon>
        <taxon>Erythroxylaceae</taxon>
        <taxon>Erythroxylum</taxon>
    </lineage>
</organism>
<dbReference type="Pfam" id="PF13920">
    <property type="entry name" value="zf-C3HC4_3"/>
    <property type="match status" value="1"/>
</dbReference>
<dbReference type="SMART" id="SM00184">
    <property type="entry name" value="RING"/>
    <property type="match status" value="1"/>
</dbReference>
<keyword evidence="1" id="KW-0862">Zinc</keyword>
<keyword evidence="4" id="KW-1185">Reference proteome</keyword>
<dbReference type="GO" id="GO:0008270">
    <property type="term" value="F:zinc ion binding"/>
    <property type="evidence" value="ECO:0007669"/>
    <property type="project" value="UniProtKB-KW"/>
</dbReference>
<dbReference type="EMBL" id="JAIWQS010000003">
    <property type="protein sequence ID" value="KAJ8769798.1"/>
    <property type="molecule type" value="Genomic_DNA"/>
</dbReference>
<sequence length="255" mass="29228">MGKLSFKDSLKALEADIQHANTLALDFPRGSDGARLQMRLFYTPAAQFFLFLVQWTDCRLAGALGLLRILVCLTYSDGKTTTSAYEKRASIREFYAVIFPSLLQLQRGITDLEDKKQKEQCTLMYRRKDDLYRGKLSKIDVEREEECGICMEINNKVVLPNCNHSLCLKCFRDWRGRSQSCPFCRDSLKRVNSGDLWIFTEKSDVVDLSIISKENCMRLFIYIDKLPSNVPDHSIVPYDHPHTRCSGAPNEIHAA</sequence>
<dbReference type="InterPro" id="IPR001841">
    <property type="entry name" value="Znf_RING"/>
</dbReference>
<dbReference type="GO" id="GO:0061630">
    <property type="term" value="F:ubiquitin protein ligase activity"/>
    <property type="evidence" value="ECO:0007669"/>
    <property type="project" value="TreeGrafter"/>
</dbReference>
<keyword evidence="1" id="KW-0863">Zinc-finger</keyword>
<evidence type="ECO:0000313" key="4">
    <source>
        <dbReference type="Proteomes" id="UP001159364"/>
    </source>
</evidence>
<evidence type="ECO:0000256" key="1">
    <source>
        <dbReference type="PROSITE-ProRule" id="PRU00175"/>
    </source>
</evidence>
<dbReference type="PANTHER" id="PTHR15315">
    <property type="entry name" value="RING FINGER PROTEIN 41, 151"/>
    <property type="match status" value="1"/>
</dbReference>
<proteinExistence type="predicted"/>
<evidence type="ECO:0000313" key="3">
    <source>
        <dbReference type="EMBL" id="KAJ8769798.1"/>
    </source>
</evidence>
<gene>
    <name evidence="3" type="ORF">K2173_007658</name>
</gene>
<name>A0AAV8TSR0_9ROSI</name>
<dbReference type="PANTHER" id="PTHR15315:SF75">
    <property type="entry name" value="RING_U-BOX SUPERFAMILY PROTEIN"/>
    <property type="match status" value="1"/>
</dbReference>
<dbReference type="Gene3D" id="3.30.40.10">
    <property type="entry name" value="Zinc/RING finger domain, C3HC4 (zinc finger)"/>
    <property type="match status" value="1"/>
</dbReference>
<feature type="domain" description="RING-type" evidence="2">
    <location>
        <begin position="147"/>
        <end position="185"/>
    </location>
</feature>
<dbReference type="FunFam" id="3.30.40.10:FF:000660">
    <property type="entry name" value="RING/U-box superfamily protein"/>
    <property type="match status" value="1"/>
</dbReference>
<accession>A0AAV8TSR0</accession>
<comment type="caution">
    <text evidence="3">The sequence shown here is derived from an EMBL/GenBank/DDBJ whole genome shotgun (WGS) entry which is preliminary data.</text>
</comment>
<dbReference type="SUPFAM" id="SSF57850">
    <property type="entry name" value="RING/U-box"/>
    <property type="match status" value="1"/>
</dbReference>
<dbReference type="PROSITE" id="PS50089">
    <property type="entry name" value="ZF_RING_2"/>
    <property type="match status" value="1"/>
</dbReference>
<protein>
    <recommendedName>
        <fullName evidence="2">RING-type domain-containing protein</fullName>
    </recommendedName>
</protein>
<reference evidence="3 4" key="1">
    <citation type="submission" date="2021-09" db="EMBL/GenBank/DDBJ databases">
        <title>Genomic insights and catalytic innovation underlie evolution of tropane alkaloids biosynthesis.</title>
        <authorList>
            <person name="Wang Y.-J."/>
            <person name="Tian T."/>
            <person name="Huang J.-P."/>
            <person name="Huang S.-X."/>
        </authorList>
    </citation>
    <scope>NUCLEOTIDE SEQUENCE [LARGE SCALE GENOMIC DNA]</scope>
    <source>
        <strain evidence="3">KIB-2018</strain>
        <tissue evidence="3">Leaf</tissue>
    </source>
</reference>
<keyword evidence="1" id="KW-0479">Metal-binding</keyword>
<dbReference type="InterPro" id="IPR013083">
    <property type="entry name" value="Znf_RING/FYVE/PHD"/>
</dbReference>
<dbReference type="GO" id="GO:0016567">
    <property type="term" value="P:protein ubiquitination"/>
    <property type="evidence" value="ECO:0007669"/>
    <property type="project" value="TreeGrafter"/>
</dbReference>